<evidence type="ECO:0000313" key="5">
    <source>
        <dbReference type="Proteomes" id="UP000272942"/>
    </source>
</evidence>
<dbReference type="InterPro" id="IPR020556">
    <property type="entry name" value="Amidase_CS"/>
</dbReference>
<dbReference type="InterPro" id="IPR036928">
    <property type="entry name" value="AS_sf"/>
</dbReference>
<dbReference type="PANTHER" id="PTHR45847:SF6">
    <property type="entry name" value="FATTY ACID AMIDE HYDROLASE"/>
    <property type="match status" value="1"/>
</dbReference>
<dbReference type="Gene3D" id="3.90.1300.10">
    <property type="entry name" value="Amidase signature (AS) domain"/>
    <property type="match status" value="1"/>
</dbReference>
<dbReference type="EMBL" id="UZAN01000161">
    <property type="protein sequence ID" value="VDP16894.1"/>
    <property type="molecule type" value="Genomic_DNA"/>
</dbReference>
<organism evidence="6">
    <name type="scientific">Echinostoma caproni</name>
    <dbReference type="NCBI Taxonomy" id="27848"/>
    <lineage>
        <taxon>Eukaryota</taxon>
        <taxon>Metazoa</taxon>
        <taxon>Spiralia</taxon>
        <taxon>Lophotrochozoa</taxon>
        <taxon>Platyhelminthes</taxon>
        <taxon>Trematoda</taxon>
        <taxon>Digenea</taxon>
        <taxon>Plagiorchiida</taxon>
        <taxon>Echinostomata</taxon>
        <taxon>Echinostomatoidea</taxon>
        <taxon>Echinostomatidae</taxon>
        <taxon>Echinostoma</taxon>
    </lineage>
</organism>
<feature type="domain" description="Amidase" evidence="3">
    <location>
        <begin position="95"/>
        <end position="280"/>
    </location>
</feature>
<keyword evidence="2" id="KW-0378">Hydrolase</keyword>
<gene>
    <name evidence="4" type="ORF">ECPE_LOCUS62</name>
</gene>
<proteinExistence type="inferred from homology"/>
<dbReference type="GO" id="GO:0004040">
    <property type="term" value="F:amidase activity"/>
    <property type="evidence" value="ECO:0007669"/>
    <property type="project" value="TreeGrafter"/>
</dbReference>
<dbReference type="Proteomes" id="UP000272942">
    <property type="component" value="Unassembled WGS sequence"/>
</dbReference>
<name>A0A182ZZC7_9TREM</name>
<dbReference type="OrthoDB" id="6428749at2759"/>
<dbReference type="GO" id="GO:0009062">
    <property type="term" value="P:fatty acid catabolic process"/>
    <property type="evidence" value="ECO:0007669"/>
    <property type="project" value="TreeGrafter"/>
</dbReference>
<dbReference type="InterPro" id="IPR023631">
    <property type="entry name" value="Amidase_dom"/>
</dbReference>
<evidence type="ECO:0000256" key="2">
    <source>
        <dbReference type="ARBA" id="ARBA00022801"/>
    </source>
</evidence>
<sequence>MFQFPATKWNKGIWIVGSLGLAYLLSKAVNDMMKRRKWADRRARKKAEKIAAKAEFAQYLRENSMTPEEVEQIVSKSFSQLLFALKNGEITPARALLAYQHKAFAVDERCNCVVEFLYPDFELINLSGPLAGMPVSVKDNYRVKGHESYAGMSHFLTGPSKDDAVMISVLYSLGAVPFVRTNVPQAMLSILSWNPIDGVTLNPLALDRSPGGSSSGEAALIGGGGSILGFGTDLGGSIRLPAAMCNIVGFKPTPTRISCDQAPELLKALDYFQLITTEGPSRRDCTLTRCDGLRASMTLRATQDGFSQP</sequence>
<dbReference type="Pfam" id="PF01425">
    <property type="entry name" value="Amidase"/>
    <property type="match status" value="1"/>
</dbReference>
<comment type="similarity">
    <text evidence="1">Belongs to the amidase family.</text>
</comment>
<evidence type="ECO:0000313" key="4">
    <source>
        <dbReference type="EMBL" id="VDP16894.1"/>
    </source>
</evidence>
<dbReference type="PANTHER" id="PTHR45847">
    <property type="entry name" value="FATTY ACID AMIDE HYDROLASE"/>
    <property type="match status" value="1"/>
</dbReference>
<keyword evidence="5" id="KW-1185">Reference proteome</keyword>
<dbReference type="WBParaSite" id="ECPE_0000006101-mRNA-1">
    <property type="protein sequence ID" value="ECPE_0000006101-mRNA-1"/>
    <property type="gene ID" value="ECPE_0000006101"/>
</dbReference>
<protein>
    <submittedName>
        <fullName evidence="6">Amidase domain-containing protein</fullName>
    </submittedName>
</protein>
<evidence type="ECO:0000256" key="1">
    <source>
        <dbReference type="ARBA" id="ARBA00009199"/>
    </source>
</evidence>
<reference evidence="4 5" key="2">
    <citation type="submission" date="2018-11" db="EMBL/GenBank/DDBJ databases">
        <authorList>
            <consortium name="Pathogen Informatics"/>
        </authorList>
    </citation>
    <scope>NUCLEOTIDE SEQUENCE [LARGE SCALE GENOMIC DNA]</scope>
    <source>
        <strain evidence="4 5">Egypt</strain>
    </source>
</reference>
<dbReference type="InterPro" id="IPR052096">
    <property type="entry name" value="Endocannabinoid_amidase"/>
</dbReference>
<evidence type="ECO:0000313" key="6">
    <source>
        <dbReference type="WBParaSite" id="ECPE_0000006101-mRNA-1"/>
    </source>
</evidence>
<accession>A0A182ZZC7</accession>
<dbReference type="GO" id="GO:0017064">
    <property type="term" value="F:fatty acid amide hydrolase activity"/>
    <property type="evidence" value="ECO:0007669"/>
    <property type="project" value="TreeGrafter"/>
</dbReference>
<dbReference type="PROSITE" id="PS00571">
    <property type="entry name" value="AMIDASES"/>
    <property type="match status" value="1"/>
</dbReference>
<evidence type="ECO:0000259" key="3">
    <source>
        <dbReference type="Pfam" id="PF01425"/>
    </source>
</evidence>
<reference evidence="6" key="1">
    <citation type="submission" date="2016-06" db="UniProtKB">
        <authorList>
            <consortium name="WormBaseParasite"/>
        </authorList>
    </citation>
    <scope>IDENTIFICATION</scope>
</reference>
<dbReference type="AlphaFoldDB" id="A0A182ZZC7"/>
<dbReference type="SUPFAM" id="SSF75304">
    <property type="entry name" value="Amidase signature (AS) enzymes"/>
    <property type="match status" value="1"/>
</dbReference>